<comment type="similarity">
    <text evidence="1">Belongs to the CpcT/CpeT biliprotein lyase family.</text>
</comment>
<dbReference type="EMBL" id="VGIY01000109">
    <property type="protein sequence ID" value="MBM3317343.1"/>
    <property type="molecule type" value="Genomic_DNA"/>
</dbReference>
<sequence>MGITSLRAGAAILSSALLLCGCGSNPGIAGGRLHEPAGATGAVEKDAQLEAVCAWMTGCFSSAEQAAADTSFFDVRLRMAPIWSGRGDGCWLYVEQAIAGSEHKPYRQRVYHLTRAGAGAVASAVHELAAPLRFVGAWRDPAILDGLAPDSLHAREGCVIYLEWEPPGRFTGATRGRECLSSLRGASYAVSEVVLTPGAITTWDRGYDDAGRQVWGAERGGYIFRKISSDPRAE</sequence>
<dbReference type="Pfam" id="PF06206">
    <property type="entry name" value="CpeT"/>
    <property type="match status" value="1"/>
</dbReference>
<dbReference type="InterPro" id="IPR010404">
    <property type="entry name" value="CpcT/CpeT"/>
</dbReference>
<reference evidence="3" key="1">
    <citation type="submission" date="2019-03" db="EMBL/GenBank/DDBJ databases">
        <title>Lake Tanganyika Metagenome-Assembled Genomes (MAGs).</title>
        <authorList>
            <person name="Tran P."/>
        </authorList>
    </citation>
    <scope>NUCLEOTIDE SEQUENCE</scope>
    <source>
        <strain evidence="3">M_DeepCast_400m_m2_100</strain>
    </source>
</reference>
<evidence type="ECO:0000256" key="1">
    <source>
        <dbReference type="ARBA" id="ARBA00008206"/>
    </source>
</evidence>
<dbReference type="Gene3D" id="2.40.128.590">
    <property type="entry name" value="CpcT/CpeT domain"/>
    <property type="match status" value="1"/>
</dbReference>
<evidence type="ECO:0000313" key="4">
    <source>
        <dbReference type="Proteomes" id="UP000748308"/>
    </source>
</evidence>
<proteinExistence type="inferred from homology"/>
<dbReference type="AlphaFoldDB" id="A0A938BNL5"/>
<dbReference type="HAMAP" id="MF_01460">
    <property type="entry name" value="Chrphore_lyase_CpxT"/>
    <property type="match status" value="1"/>
</dbReference>
<protein>
    <submittedName>
        <fullName evidence="3">Chromophore lyase CpcT/CpeT</fullName>
    </submittedName>
</protein>
<dbReference type="GO" id="GO:0016829">
    <property type="term" value="F:lyase activity"/>
    <property type="evidence" value="ECO:0007669"/>
    <property type="project" value="UniProtKB-KW"/>
</dbReference>
<evidence type="ECO:0000313" key="3">
    <source>
        <dbReference type="EMBL" id="MBM3317343.1"/>
    </source>
</evidence>
<accession>A0A938BNL5</accession>
<dbReference type="CDD" id="cd16338">
    <property type="entry name" value="CpcT"/>
    <property type="match status" value="1"/>
</dbReference>
<dbReference type="InterPro" id="IPR038672">
    <property type="entry name" value="CpcT/CpeT_sf"/>
</dbReference>
<dbReference type="Proteomes" id="UP000748308">
    <property type="component" value="Unassembled WGS sequence"/>
</dbReference>
<gene>
    <name evidence="3" type="ORF">FJY75_05780</name>
</gene>
<evidence type="ECO:0000256" key="2">
    <source>
        <dbReference type="ARBA" id="ARBA00023239"/>
    </source>
</evidence>
<name>A0A938BNL5_UNCEI</name>
<keyword evidence="2 3" id="KW-0456">Lyase</keyword>
<comment type="caution">
    <text evidence="3">The sequence shown here is derived from an EMBL/GenBank/DDBJ whole genome shotgun (WGS) entry which is preliminary data.</text>
</comment>
<dbReference type="PANTHER" id="PTHR35137:SF1">
    <property type="entry name" value="CHROMOPHORE LYASE CRL, CHLOROPLASTIC"/>
    <property type="match status" value="1"/>
</dbReference>
<dbReference type="PROSITE" id="PS51257">
    <property type="entry name" value="PROKAR_LIPOPROTEIN"/>
    <property type="match status" value="1"/>
</dbReference>
<organism evidence="3 4">
    <name type="scientific">Eiseniibacteriota bacterium</name>
    <dbReference type="NCBI Taxonomy" id="2212470"/>
    <lineage>
        <taxon>Bacteria</taxon>
        <taxon>Candidatus Eiseniibacteriota</taxon>
    </lineage>
</organism>
<dbReference type="PANTHER" id="PTHR35137">
    <property type="entry name" value="CHROMOPHORE LYASE CRL, CHLOROPLASTIC"/>
    <property type="match status" value="1"/>
</dbReference>